<gene>
    <name evidence="1" type="ORF">EV669_102204</name>
</gene>
<protein>
    <submittedName>
        <fullName evidence="1">Uncharacterized protein</fullName>
    </submittedName>
</protein>
<name>A0ABY2CZ03_GULMO</name>
<comment type="caution">
    <text evidence="1">The sequence shown here is derived from an EMBL/GenBank/DDBJ whole genome shotgun (WGS) entry which is preliminary data.</text>
</comment>
<evidence type="ECO:0000313" key="1">
    <source>
        <dbReference type="EMBL" id="TCW32905.1"/>
    </source>
</evidence>
<dbReference type="RefSeq" id="WP_132097917.1">
    <property type="nucleotide sequence ID" value="NZ_SMDA01000002.1"/>
</dbReference>
<evidence type="ECO:0000313" key="2">
    <source>
        <dbReference type="Proteomes" id="UP000294801"/>
    </source>
</evidence>
<accession>A0ABY2CZ03</accession>
<organism evidence="1 2">
    <name type="scientific">Gulbenkiania mobilis</name>
    <dbReference type="NCBI Taxonomy" id="397457"/>
    <lineage>
        <taxon>Bacteria</taxon>
        <taxon>Pseudomonadati</taxon>
        <taxon>Pseudomonadota</taxon>
        <taxon>Betaproteobacteria</taxon>
        <taxon>Neisseriales</taxon>
        <taxon>Chromobacteriaceae</taxon>
        <taxon>Gulbenkiania</taxon>
    </lineage>
</organism>
<reference evidence="1 2" key="1">
    <citation type="submission" date="2019-03" db="EMBL/GenBank/DDBJ databases">
        <title>Genomic Encyclopedia of Type Strains, Phase IV (KMG-IV): sequencing the most valuable type-strain genomes for metagenomic binning, comparative biology and taxonomic classification.</title>
        <authorList>
            <person name="Goeker M."/>
        </authorList>
    </citation>
    <scope>NUCLEOTIDE SEQUENCE [LARGE SCALE GENOMIC DNA]</scope>
    <source>
        <strain evidence="1 2">DSM 18507</strain>
    </source>
</reference>
<keyword evidence="2" id="KW-1185">Reference proteome</keyword>
<proteinExistence type="predicted"/>
<dbReference type="EMBL" id="SMDA01000002">
    <property type="protein sequence ID" value="TCW32905.1"/>
    <property type="molecule type" value="Genomic_DNA"/>
</dbReference>
<dbReference type="Proteomes" id="UP000294801">
    <property type="component" value="Unassembled WGS sequence"/>
</dbReference>
<sequence>MDLLPEDAIPQLEAFLKDKSYVFDKIKEQNRQRHFFNQPAVLLAYFLVERMPAQTEESWPIESDDLAKVFSDLGKRYGG</sequence>